<evidence type="ECO:0000256" key="2">
    <source>
        <dbReference type="ARBA" id="ARBA00022553"/>
    </source>
</evidence>
<evidence type="ECO:0000256" key="8">
    <source>
        <dbReference type="ARBA" id="ARBA00022840"/>
    </source>
</evidence>
<dbReference type="EMBL" id="FZOF01000001">
    <property type="protein sequence ID" value="SNR82577.1"/>
    <property type="molecule type" value="Genomic_DNA"/>
</dbReference>
<proteinExistence type="predicted"/>
<evidence type="ECO:0000256" key="7">
    <source>
        <dbReference type="ARBA" id="ARBA00022801"/>
    </source>
</evidence>
<dbReference type="PANTHER" id="PTHR43156">
    <property type="entry name" value="STAGE II SPORULATION PROTEIN E-RELATED"/>
    <property type="match status" value="1"/>
</dbReference>
<dbReference type="EC" id="3.1.3.16" evidence="1"/>
<dbReference type="OrthoDB" id="118142at2"/>
<evidence type="ECO:0000256" key="11">
    <source>
        <dbReference type="ARBA" id="ARBA00023211"/>
    </source>
</evidence>
<comment type="function">
    <text evidence="13">Primarily acts as an independent SigF regulator that is sensitive to the osmosensory signal, mediating the cross talk of PknD with the SigF regulon. Possesses both phosphatase and kinase activities. The kinase domain functions as a classic anti-sigma factor-like kinase to phosphorylate the anti-anti-sigma factor domain at the canonical regulatory site, and the phosphatase domain antagonizes this activity.</text>
</comment>
<dbReference type="GO" id="GO:0004722">
    <property type="term" value="F:protein serine/threonine phosphatase activity"/>
    <property type="evidence" value="ECO:0007669"/>
    <property type="project" value="UniProtKB-EC"/>
</dbReference>
<dbReference type="GO" id="GO:0016301">
    <property type="term" value="F:kinase activity"/>
    <property type="evidence" value="ECO:0007669"/>
    <property type="project" value="UniProtKB-KW"/>
</dbReference>
<dbReference type="GO" id="GO:0046872">
    <property type="term" value="F:metal ion binding"/>
    <property type="evidence" value="ECO:0007669"/>
    <property type="project" value="UniProtKB-KW"/>
</dbReference>
<dbReference type="InterPro" id="IPR013767">
    <property type="entry name" value="PAS_fold"/>
</dbReference>
<keyword evidence="8" id="KW-0067">ATP-binding</keyword>
<dbReference type="InterPro" id="IPR000014">
    <property type="entry name" value="PAS"/>
</dbReference>
<dbReference type="SUPFAM" id="SSF55781">
    <property type="entry name" value="GAF domain-like"/>
    <property type="match status" value="2"/>
</dbReference>
<dbReference type="PROSITE" id="PS50112">
    <property type="entry name" value="PAS"/>
    <property type="match status" value="1"/>
</dbReference>
<evidence type="ECO:0000313" key="17">
    <source>
        <dbReference type="EMBL" id="SNR82577.1"/>
    </source>
</evidence>
<dbReference type="Gene3D" id="3.30.450.20">
    <property type="entry name" value="PAS domain"/>
    <property type="match status" value="1"/>
</dbReference>
<keyword evidence="11" id="KW-0464">Manganese</keyword>
<evidence type="ECO:0000256" key="6">
    <source>
        <dbReference type="ARBA" id="ARBA00022777"/>
    </source>
</evidence>
<dbReference type="SMART" id="SM00331">
    <property type="entry name" value="PP2C_SIG"/>
    <property type="match status" value="1"/>
</dbReference>
<protein>
    <recommendedName>
        <fullName evidence="1">protein-serine/threonine phosphatase</fullName>
        <ecNumber evidence="1">3.1.3.16</ecNumber>
    </recommendedName>
    <alternativeName>
        <fullName evidence="15">Protein-serine/threonine phosphatase</fullName>
    </alternativeName>
    <alternativeName>
        <fullName evidence="14">Serine/threonine-protein kinase</fullName>
    </alternativeName>
</protein>
<reference evidence="17 18" key="1">
    <citation type="submission" date="2017-06" db="EMBL/GenBank/DDBJ databases">
        <authorList>
            <person name="Kim H.J."/>
            <person name="Triplett B.A."/>
        </authorList>
    </citation>
    <scope>NUCLEOTIDE SEQUENCE [LARGE SCALE GENOMIC DNA]</scope>
    <source>
        <strain evidence="17 18">CGMCC 4.1858</strain>
    </source>
</reference>
<dbReference type="InterPro" id="IPR001932">
    <property type="entry name" value="PPM-type_phosphatase-like_dom"/>
</dbReference>
<gene>
    <name evidence="17" type="ORF">SAMN05216252_101271</name>
</gene>
<evidence type="ECO:0000256" key="13">
    <source>
        <dbReference type="ARBA" id="ARBA00056274"/>
    </source>
</evidence>
<dbReference type="CDD" id="cd00130">
    <property type="entry name" value="PAS"/>
    <property type="match status" value="1"/>
</dbReference>
<dbReference type="SUPFAM" id="SSF55785">
    <property type="entry name" value="PYP-like sensor domain (PAS domain)"/>
    <property type="match status" value="1"/>
</dbReference>
<dbReference type="SMART" id="SM00065">
    <property type="entry name" value="GAF"/>
    <property type="match status" value="1"/>
</dbReference>
<evidence type="ECO:0000256" key="14">
    <source>
        <dbReference type="ARBA" id="ARBA00075117"/>
    </source>
</evidence>
<dbReference type="AlphaFoldDB" id="A0A238ZGW1"/>
<feature type="domain" description="PAS" evidence="16">
    <location>
        <begin position="188"/>
        <end position="232"/>
    </location>
</feature>
<dbReference type="InterPro" id="IPR052016">
    <property type="entry name" value="Bact_Sigma-Reg"/>
</dbReference>
<keyword evidence="2" id="KW-0597">Phosphoprotein</keyword>
<dbReference type="SUPFAM" id="SSF81606">
    <property type="entry name" value="PP2C-like"/>
    <property type="match status" value="1"/>
</dbReference>
<evidence type="ECO:0000256" key="4">
    <source>
        <dbReference type="ARBA" id="ARBA00022723"/>
    </source>
</evidence>
<evidence type="ECO:0000256" key="5">
    <source>
        <dbReference type="ARBA" id="ARBA00022741"/>
    </source>
</evidence>
<dbReference type="GO" id="GO:0006355">
    <property type="term" value="P:regulation of DNA-templated transcription"/>
    <property type="evidence" value="ECO:0007669"/>
    <property type="project" value="InterPro"/>
</dbReference>
<evidence type="ECO:0000256" key="10">
    <source>
        <dbReference type="ARBA" id="ARBA00022912"/>
    </source>
</evidence>
<evidence type="ECO:0000256" key="3">
    <source>
        <dbReference type="ARBA" id="ARBA00022679"/>
    </source>
</evidence>
<keyword evidence="3" id="KW-0808">Transferase</keyword>
<keyword evidence="5" id="KW-0547">Nucleotide-binding</keyword>
<dbReference type="InterPro" id="IPR029016">
    <property type="entry name" value="GAF-like_dom_sf"/>
</dbReference>
<keyword evidence="18" id="KW-1185">Reference proteome</keyword>
<keyword evidence="10" id="KW-0904">Protein phosphatase</keyword>
<dbReference type="SMART" id="SM00091">
    <property type="entry name" value="PAS"/>
    <property type="match status" value="1"/>
</dbReference>
<keyword evidence="9" id="KW-0460">Magnesium</keyword>
<dbReference type="Pfam" id="PF07228">
    <property type="entry name" value="SpoIIE"/>
    <property type="match status" value="1"/>
</dbReference>
<dbReference type="InterPro" id="IPR003018">
    <property type="entry name" value="GAF"/>
</dbReference>
<evidence type="ECO:0000313" key="18">
    <source>
        <dbReference type="Proteomes" id="UP000198280"/>
    </source>
</evidence>
<evidence type="ECO:0000259" key="16">
    <source>
        <dbReference type="PROSITE" id="PS50112"/>
    </source>
</evidence>
<dbReference type="GO" id="GO:0005524">
    <property type="term" value="F:ATP binding"/>
    <property type="evidence" value="ECO:0007669"/>
    <property type="project" value="UniProtKB-KW"/>
</dbReference>
<dbReference type="Gene3D" id="3.60.40.10">
    <property type="entry name" value="PPM-type phosphatase domain"/>
    <property type="match status" value="1"/>
</dbReference>
<organism evidence="17 18">
    <name type="scientific">Actinacidiphila glaucinigra</name>
    <dbReference type="NCBI Taxonomy" id="235986"/>
    <lineage>
        <taxon>Bacteria</taxon>
        <taxon>Bacillati</taxon>
        <taxon>Actinomycetota</taxon>
        <taxon>Actinomycetes</taxon>
        <taxon>Kitasatosporales</taxon>
        <taxon>Streptomycetaceae</taxon>
        <taxon>Actinacidiphila</taxon>
    </lineage>
</organism>
<dbReference type="RefSeq" id="WP_089221710.1">
    <property type="nucleotide sequence ID" value="NZ_FZOF01000001.1"/>
</dbReference>
<evidence type="ECO:0000256" key="9">
    <source>
        <dbReference type="ARBA" id="ARBA00022842"/>
    </source>
</evidence>
<evidence type="ECO:0000256" key="1">
    <source>
        <dbReference type="ARBA" id="ARBA00013081"/>
    </source>
</evidence>
<dbReference type="Pfam" id="PF00989">
    <property type="entry name" value="PAS"/>
    <property type="match status" value="1"/>
</dbReference>
<name>A0A238ZGW1_9ACTN</name>
<dbReference type="InterPro" id="IPR036457">
    <property type="entry name" value="PPM-type-like_dom_sf"/>
</dbReference>
<dbReference type="Pfam" id="PF13185">
    <property type="entry name" value="GAF_2"/>
    <property type="match status" value="1"/>
</dbReference>
<evidence type="ECO:0000256" key="15">
    <source>
        <dbReference type="ARBA" id="ARBA00081350"/>
    </source>
</evidence>
<dbReference type="Proteomes" id="UP000198280">
    <property type="component" value="Unassembled WGS sequence"/>
</dbReference>
<keyword evidence="7" id="KW-0378">Hydrolase</keyword>
<accession>A0A238ZGW1</accession>
<sequence length="718" mass="76705">MAPELAGLVAADPGPALLDSPLSQVVRDTGASMGLIYLMTPEQDMLRLTVVVGVSRKIDTIWGRVVPSASSPVADAVRERRMVLLGGHEDTARAYPRLALVLPYDFPLAAAPITSGSTIWGALCLVWPGGHHGHPGRITRRTRDAYRGACDRMGRLLRRAAEDGRPVLPPDEPRVLPVLRNRTHGPNEAMAAADLAERLPEGSFALDLEGRITFVTQTAAALLGAQVPDLLGTEPWELLPWLDDPVFEDRFRGAMISRRPGSATALRPPDRWLTFEFYPDGTGVSVRVTPAPTPEAAETPAAQLPAGPTPDRAIALYHLLHMAATLTEAVGTQDVIDLVVEQMLSVFGVQAVALMTAEEGRLRVIGHRGYHEDFMESVDAMPMDVDNPAVRTLKTGVPGFFANVDELLRIYPETVVRDRKAAWAFLPLITSGRPVGSMALAYDRPHPFSSGERSVLISIAGLVAQALDRARLYDAEHNLTISLQARLLPRALPDVPGLEVAARYMPATRGIDIGGDFYDVIRLDTTTCAVTIGDVQGHNVNAAALMGEVRTAVRAVAGASPSEVLTRSNRLLVDLDPGLLASCLYAQLDLERHTACIATAGHPPPVLRHPDGSTEVLPLPPGPLLGVDRDARYPTTEIALPPGAVLALYTDGLVETPGVDLDASAADLAAQVARAGPDASMDALADSLLGHAQRSGPRNDDIALLLTHVTGPANRPPE</sequence>
<comment type="catalytic activity">
    <reaction evidence="12">
        <text>O-phospho-L-seryl-[protein] + H2O = L-seryl-[protein] + phosphate</text>
        <dbReference type="Rhea" id="RHEA:20629"/>
        <dbReference type="Rhea" id="RHEA-COMP:9863"/>
        <dbReference type="Rhea" id="RHEA-COMP:11604"/>
        <dbReference type="ChEBI" id="CHEBI:15377"/>
        <dbReference type="ChEBI" id="CHEBI:29999"/>
        <dbReference type="ChEBI" id="CHEBI:43474"/>
        <dbReference type="ChEBI" id="CHEBI:83421"/>
        <dbReference type="EC" id="3.1.3.16"/>
    </reaction>
</comment>
<dbReference type="Gene3D" id="3.30.450.40">
    <property type="match status" value="2"/>
</dbReference>
<dbReference type="FunFam" id="3.60.40.10:FF:000005">
    <property type="entry name" value="Serine/threonine protein phosphatase"/>
    <property type="match status" value="1"/>
</dbReference>
<dbReference type="InterPro" id="IPR035965">
    <property type="entry name" value="PAS-like_dom_sf"/>
</dbReference>
<evidence type="ECO:0000256" key="12">
    <source>
        <dbReference type="ARBA" id="ARBA00047761"/>
    </source>
</evidence>
<keyword evidence="6" id="KW-0418">Kinase</keyword>
<keyword evidence="4" id="KW-0479">Metal-binding</keyword>
<dbReference type="PANTHER" id="PTHR43156:SF2">
    <property type="entry name" value="STAGE II SPORULATION PROTEIN E"/>
    <property type="match status" value="1"/>
</dbReference>